<sequence>MGLCCGLLFAGTSVAVASDSIQALLFPASFEINGTQMVMSKDYKVLNVDGHVYVPIRYVAVNLGATIDYDADLQKIFVKNAALNITDPDYKEISIGNLILTKAGKNTKVTGQLEMQGVGNSKNVIKANLSFYNDNSEKIGEVAISGKEFGVDSQTFVAVGSGDFRTYSAVNLHISAINDQVIDETPNIAYENSKYKFTLDLPKSWEGKYEVKSTLFKDSGKENIDFIDKANHEFGGVVFTIQVWPKAKWNADGKTTAEMVPLFKIGEKGDQVFTLTTPTDVQYDLNDVKLSEEYKNMHDYINTIKTSFKLKQ</sequence>
<protein>
    <recommendedName>
        <fullName evidence="2">Copper amine oxidase-like N-terminal domain-containing protein</fullName>
    </recommendedName>
</protein>
<comment type="caution">
    <text evidence="3">The sequence shown here is derived from an EMBL/GenBank/DDBJ whole genome shotgun (WGS) entry which is preliminary data.</text>
</comment>
<dbReference type="SUPFAM" id="SSF55383">
    <property type="entry name" value="Copper amine oxidase, domain N"/>
    <property type="match status" value="1"/>
</dbReference>
<dbReference type="EMBL" id="RZNY01000002">
    <property type="protein sequence ID" value="RUT48044.1"/>
    <property type="molecule type" value="Genomic_DNA"/>
</dbReference>
<dbReference type="InterPro" id="IPR012854">
    <property type="entry name" value="Cu_amine_oxidase-like_N"/>
</dbReference>
<accession>A0A433YDU4</accession>
<feature type="domain" description="Copper amine oxidase-like N-terminal" evidence="2">
    <location>
        <begin position="32"/>
        <end position="79"/>
    </location>
</feature>
<organism evidence="3 4">
    <name type="scientific">Paenibacillus anaericanus</name>
    <dbReference type="NCBI Taxonomy" id="170367"/>
    <lineage>
        <taxon>Bacteria</taxon>
        <taxon>Bacillati</taxon>
        <taxon>Bacillota</taxon>
        <taxon>Bacilli</taxon>
        <taxon>Bacillales</taxon>
        <taxon>Paenibacillaceae</taxon>
        <taxon>Paenibacillus</taxon>
    </lineage>
</organism>
<reference evidence="3 4" key="1">
    <citation type="submission" date="2018-12" db="EMBL/GenBank/DDBJ databases">
        <authorList>
            <person name="Sun L."/>
            <person name="Chen Z."/>
        </authorList>
    </citation>
    <scope>NUCLEOTIDE SEQUENCE [LARGE SCALE GENOMIC DNA]</scope>
    <source>
        <strain evidence="3 4">DSM 15890</strain>
    </source>
</reference>
<dbReference type="AlphaFoldDB" id="A0A433YDU4"/>
<gene>
    <name evidence="3" type="ORF">EJP82_02550</name>
</gene>
<evidence type="ECO:0000313" key="4">
    <source>
        <dbReference type="Proteomes" id="UP000279446"/>
    </source>
</evidence>
<evidence type="ECO:0000313" key="3">
    <source>
        <dbReference type="EMBL" id="RUT48044.1"/>
    </source>
</evidence>
<dbReference type="InterPro" id="IPR036582">
    <property type="entry name" value="Mao_N_sf"/>
</dbReference>
<dbReference type="RefSeq" id="WP_127190462.1">
    <property type="nucleotide sequence ID" value="NZ_RZNY01000002.1"/>
</dbReference>
<feature type="signal peptide" evidence="1">
    <location>
        <begin position="1"/>
        <end position="17"/>
    </location>
</feature>
<name>A0A433YDU4_9BACL</name>
<dbReference type="OrthoDB" id="2655886at2"/>
<dbReference type="Proteomes" id="UP000279446">
    <property type="component" value="Unassembled WGS sequence"/>
</dbReference>
<keyword evidence="4" id="KW-1185">Reference proteome</keyword>
<proteinExistence type="predicted"/>
<evidence type="ECO:0000259" key="2">
    <source>
        <dbReference type="Pfam" id="PF07833"/>
    </source>
</evidence>
<dbReference type="Pfam" id="PF07833">
    <property type="entry name" value="Cu_amine_oxidN1"/>
    <property type="match status" value="1"/>
</dbReference>
<keyword evidence="1" id="KW-0732">Signal</keyword>
<evidence type="ECO:0000256" key="1">
    <source>
        <dbReference type="SAM" id="SignalP"/>
    </source>
</evidence>
<feature type="chain" id="PRO_5019584141" description="Copper amine oxidase-like N-terminal domain-containing protein" evidence="1">
    <location>
        <begin position="18"/>
        <end position="312"/>
    </location>
</feature>